<dbReference type="PROSITE" id="PS00041">
    <property type="entry name" value="HTH_ARAC_FAMILY_1"/>
    <property type="match status" value="1"/>
</dbReference>
<organism evidence="6 7">
    <name type="scientific">Paenibacillus spiritus</name>
    <dbReference type="NCBI Taxonomy" id="2496557"/>
    <lineage>
        <taxon>Bacteria</taxon>
        <taxon>Bacillati</taxon>
        <taxon>Bacillota</taxon>
        <taxon>Bacilli</taxon>
        <taxon>Bacillales</taxon>
        <taxon>Paenibacillaceae</taxon>
        <taxon>Paenibacillus</taxon>
    </lineage>
</organism>
<evidence type="ECO:0000256" key="2">
    <source>
        <dbReference type="ARBA" id="ARBA00023125"/>
    </source>
</evidence>
<gene>
    <name evidence="6" type="ORF">F4V43_07985</name>
</gene>
<dbReference type="SUPFAM" id="SSF51215">
    <property type="entry name" value="Regulatory protein AraC"/>
    <property type="match status" value="1"/>
</dbReference>
<dbReference type="Gene3D" id="2.60.120.10">
    <property type="entry name" value="Jelly Rolls"/>
    <property type="match status" value="1"/>
</dbReference>
<evidence type="ECO:0000256" key="1">
    <source>
        <dbReference type="ARBA" id="ARBA00023015"/>
    </source>
</evidence>
<keyword evidence="7" id="KW-1185">Reference proteome</keyword>
<proteinExistence type="predicted"/>
<dbReference type="RefSeq" id="WP_150457714.1">
    <property type="nucleotide sequence ID" value="NZ_VYKK01000008.1"/>
</dbReference>
<dbReference type="Proteomes" id="UP000367750">
    <property type="component" value="Unassembled WGS sequence"/>
</dbReference>
<reference evidence="6 7" key="1">
    <citation type="submission" date="2019-09" db="EMBL/GenBank/DDBJ databases">
        <title>Bacillus ochoae sp. nov., Paenibacillus whitsoniae sp. nov., Paenibacillus spiritus sp. nov. Isolated from the Mars Exploration Rover during spacecraft assembly.</title>
        <authorList>
            <person name="Seuylemezian A."/>
            <person name="Vaishampayan P."/>
        </authorList>
    </citation>
    <scope>NUCLEOTIDE SEQUENCE [LARGE SCALE GENOMIC DNA]</scope>
    <source>
        <strain evidence="6 7">MER_111</strain>
    </source>
</reference>
<feature type="domain" description="HTH araC/xylS-type" evidence="5">
    <location>
        <begin position="183"/>
        <end position="280"/>
    </location>
</feature>
<dbReference type="GO" id="GO:0003700">
    <property type="term" value="F:DNA-binding transcription factor activity"/>
    <property type="evidence" value="ECO:0007669"/>
    <property type="project" value="InterPro"/>
</dbReference>
<dbReference type="PROSITE" id="PS01124">
    <property type="entry name" value="HTH_ARAC_FAMILY_2"/>
    <property type="match status" value="1"/>
</dbReference>
<evidence type="ECO:0000256" key="4">
    <source>
        <dbReference type="ARBA" id="ARBA00023163"/>
    </source>
</evidence>
<keyword evidence="4" id="KW-0804">Transcription</keyword>
<keyword evidence="2" id="KW-0238">DNA-binding</keyword>
<dbReference type="InterPro" id="IPR020449">
    <property type="entry name" value="Tscrpt_reg_AraC-type_HTH"/>
</dbReference>
<dbReference type="InterPro" id="IPR009057">
    <property type="entry name" value="Homeodomain-like_sf"/>
</dbReference>
<evidence type="ECO:0000313" key="6">
    <source>
        <dbReference type="EMBL" id="KAA9005401.1"/>
    </source>
</evidence>
<dbReference type="PANTHER" id="PTHR46796">
    <property type="entry name" value="HTH-TYPE TRANSCRIPTIONAL ACTIVATOR RHAS-RELATED"/>
    <property type="match status" value="1"/>
</dbReference>
<evidence type="ECO:0000313" key="7">
    <source>
        <dbReference type="Proteomes" id="UP000367750"/>
    </source>
</evidence>
<dbReference type="InterPro" id="IPR013096">
    <property type="entry name" value="Cupin_2"/>
</dbReference>
<dbReference type="Pfam" id="PF12833">
    <property type="entry name" value="HTH_18"/>
    <property type="match status" value="1"/>
</dbReference>
<evidence type="ECO:0000256" key="3">
    <source>
        <dbReference type="ARBA" id="ARBA00023159"/>
    </source>
</evidence>
<dbReference type="Gene3D" id="1.10.10.60">
    <property type="entry name" value="Homeodomain-like"/>
    <property type="match status" value="2"/>
</dbReference>
<dbReference type="SMART" id="SM00342">
    <property type="entry name" value="HTH_ARAC"/>
    <property type="match status" value="1"/>
</dbReference>
<dbReference type="InterPro" id="IPR018062">
    <property type="entry name" value="HTH_AraC-typ_CS"/>
</dbReference>
<dbReference type="Pfam" id="PF07883">
    <property type="entry name" value="Cupin_2"/>
    <property type="match status" value="1"/>
</dbReference>
<dbReference type="InterPro" id="IPR014710">
    <property type="entry name" value="RmlC-like_jellyroll"/>
</dbReference>
<protein>
    <submittedName>
        <fullName evidence="6">AraC family transcriptional regulator</fullName>
    </submittedName>
</protein>
<dbReference type="InterPro" id="IPR050204">
    <property type="entry name" value="AraC_XylS_family_regulators"/>
</dbReference>
<evidence type="ECO:0000259" key="5">
    <source>
        <dbReference type="PROSITE" id="PS01124"/>
    </source>
</evidence>
<comment type="caution">
    <text evidence="6">The sequence shown here is derived from an EMBL/GenBank/DDBJ whole genome shotgun (WGS) entry which is preliminary data.</text>
</comment>
<dbReference type="SUPFAM" id="SSF46689">
    <property type="entry name" value="Homeodomain-like"/>
    <property type="match status" value="2"/>
</dbReference>
<name>A0A5J5GBM2_9BACL</name>
<dbReference type="PRINTS" id="PR00032">
    <property type="entry name" value="HTHARAC"/>
</dbReference>
<dbReference type="GO" id="GO:0043565">
    <property type="term" value="F:sequence-specific DNA binding"/>
    <property type="evidence" value="ECO:0007669"/>
    <property type="project" value="InterPro"/>
</dbReference>
<dbReference type="InterPro" id="IPR018060">
    <property type="entry name" value="HTH_AraC"/>
</dbReference>
<dbReference type="AlphaFoldDB" id="A0A5J5GBM2"/>
<keyword evidence="3" id="KW-0010">Activator</keyword>
<sequence length="280" mass="31730">MKAYHENRSYNSTLPFTPMLLRNFSFLAHWHNDLEFMYVAEGSIRAGVNSESRLLRQGDMAISCSGDIHYYDSRGLESTILIIVFNPRLIGYPGGWPQEVRLSSPFVESSGKPPESPEALLSAAAHDRITRMKLEAEERPPHYELLITGLLYELCGLILRSIGSKPAEPGRDRRLGTGLTAMQGALDYLEKHYSAPVTLDEAAREAGMSRFHFSRFFKNATGLSFVSYLNHIRVNKAEELILHTNRTLTDIALECGFTNVRTFNRVFRQFRGQTPSSLRR</sequence>
<dbReference type="EMBL" id="VYKK01000008">
    <property type="protein sequence ID" value="KAA9005401.1"/>
    <property type="molecule type" value="Genomic_DNA"/>
</dbReference>
<dbReference type="InterPro" id="IPR037923">
    <property type="entry name" value="HTH-like"/>
</dbReference>
<keyword evidence="1" id="KW-0805">Transcription regulation</keyword>
<accession>A0A5J5GBM2</accession>
<dbReference type="OrthoDB" id="9799319at2"/>